<reference evidence="2" key="1">
    <citation type="journal article" date="2015" name="Nature">
        <title>Complex archaea that bridge the gap between prokaryotes and eukaryotes.</title>
        <authorList>
            <person name="Spang A."/>
            <person name="Saw J.H."/>
            <person name="Jorgensen S.L."/>
            <person name="Zaremba-Niedzwiedzka K."/>
            <person name="Martijn J."/>
            <person name="Lind A.E."/>
            <person name="van Eijk R."/>
            <person name="Schleper C."/>
            <person name="Guy L."/>
            <person name="Ettema T.J."/>
        </authorList>
    </citation>
    <scope>NUCLEOTIDE SEQUENCE</scope>
</reference>
<gene>
    <name evidence="2" type="ORF">LCGC14_0165430</name>
</gene>
<dbReference type="AlphaFoldDB" id="A0A0F9UYU0"/>
<evidence type="ECO:0000313" key="2">
    <source>
        <dbReference type="EMBL" id="KKN96899.1"/>
    </source>
</evidence>
<dbReference type="InterPro" id="IPR004843">
    <property type="entry name" value="Calcineurin-like_PHP"/>
</dbReference>
<feature type="domain" description="Calcineurin-like phosphoesterase" evidence="1">
    <location>
        <begin position="4"/>
        <end position="214"/>
    </location>
</feature>
<protein>
    <recommendedName>
        <fullName evidence="1">Calcineurin-like phosphoesterase domain-containing protein</fullName>
    </recommendedName>
</protein>
<dbReference type="InterPro" id="IPR050535">
    <property type="entry name" value="DNA_Repair-Maintenance_Comp"/>
</dbReference>
<dbReference type="InterPro" id="IPR029052">
    <property type="entry name" value="Metallo-depent_PP-like"/>
</dbReference>
<dbReference type="EMBL" id="LAZR01000062">
    <property type="protein sequence ID" value="KKN96899.1"/>
    <property type="molecule type" value="Genomic_DNA"/>
</dbReference>
<evidence type="ECO:0000259" key="1">
    <source>
        <dbReference type="Pfam" id="PF00149"/>
    </source>
</evidence>
<organism evidence="2">
    <name type="scientific">marine sediment metagenome</name>
    <dbReference type="NCBI Taxonomy" id="412755"/>
    <lineage>
        <taxon>unclassified sequences</taxon>
        <taxon>metagenomes</taxon>
        <taxon>ecological metagenomes</taxon>
    </lineage>
</organism>
<dbReference type="SUPFAM" id="SSF56300">
    <property type="entry name" value="Metallo-dependent phosphatases"/>
    <property type="match status" value="1"/>
</dbReference>
<sequence>MSGKILFFADLHATVKHGLFGIGFVEQVEKTLTWIGQIAHEHEVDAVVFLGDVFHIQQSVDTPSLHTVTAGFRSLMKGLGNRRVRLIFIPGNHDMYRKDGEWRSTEIMRDMTDYKDAVLGDDSLIGDQYHKIKLIDAPELVNVSDIQILAVPYSEVGYNPEPAHFVMGHLPISGAMFTPGGKPEDKGVDSSFGGFRESDPAAKEVLYVGGHYHHPQILGRSLIVGACCYHKYTDFIMPTPRGCVILTLHTPRTPTIRDFQWIENPHTLPVHTIRKETRQEVTDEIETLRTWTSVPQERWKMRVFLPSQELEHLEIAESEGIQLVPDDPIVAVVRLDISDTTDPTRVFDEYRSKVPPERMEAEIKAIGDDFLRKAVTDG</sequence>
<dbReference type="Gene3D" id="3.60.21.10">
    <property type="match status" value="1"/>
</dbReference>
<dbReference type="PANTHER" id="PTHR30337:SF0">
    <property type="entry name" value="NUCLEASE SBCCD SUBUNIT D"/>
    <property type="match status" value="1"/>
</dbReference>
<dbReference type="Pfam" id="PF00149">
    <property type="entry name" value="Metallophos"/>
    <property type="match status" value="1"/>
</dbReference>
<proteinExistence type="predicted"/>
<name>A0A0F9UYU0_9ZZZZ</name>
<accession>A0A0F9UYU0</accession>
<dbReference type="PANTHER" id="PTHR30337">
    <property type="entry name" value="COMPONENT OF ATP-DEPENDENT DSDNA EXONUCLEASE"/>
    <property type="match status" value="1"/>
</dbReference>
<dbReference type="GO" id="GO:0016787">
    <property type="term" value="F:hydrolase activity"/>
    <property type="evidence" value="ECO:0007669"/>
    <property type="project" value="InterPro"/>
</dbReference>
<comment type="caution">
    <text evidence="2">The sequence shown here is derived from an EMBL/GenBank/DDBJ whole genome shotgun (WGS) entry which is preliminary data.</text>
</comment>